<evidence type="ECO:0000313" key="1">
    <source>
        <dbReference type="EMBL" id="MBC5845684.1"/>
    </source>
</evidence>
<gene>
    <name evidence="1" type="ORF">H8R25_14725</name>
</gene>
<accession>A0A923SHH2</accession>
<dbReference type="RefSeq" id="WP_187020594.1">
    <property type="nucleotide sequence ID" value="NZ_JACRUK010000050.1"/>
</dbReference>
<reference evidence="1 2" key="1">
    <citation type="submission" date="2020-08" db="EMBL/GenBank/DDBJ databases">
        <title>Description of novel Flavobacterium F-392 isolate.</title>
        <authorList>
            <person name="Saticioglu I.B."/>
            <person name="Duman M."/>
            <person name="Altun S."/>
        </authorList>
    </citation>
    <scope>NUCLEOTIDE SEQUENCE [LARGE SCALE GENOMIC DNA]</scope>
    <source>
        <strain evidence="1 2">F-392</strain>
    </source>
</reference>
<dbReference type="AlphaFoldDB" id="A0A923SHH2"/>
<dbReference type="Proteomes" id="UP000641454">
    <property type="component" value="Unassembled WGS sequence"/>
</dbReference>
<proteinExistence type="predicted"/>
<protein>
    <submittedName>
        <fullName evidence="1">Uncharacterized protein</fullName>
    </submittedName>
</protein>
<evidence type="ECO:0000313" key="2">
    <source>
        <dbReference type="Proteomes" id="UP000641454"/>
    </source>
</evidence>
<sequence length="89" mass="10170">MSIKLELPQTTFSQTIVTDIELKNGKNTQIITIFNNNEIDFEELAIGLDTAINRQVEFYKNIKSKKHTLCSIKTGVLKGFAFFPKVEFN</sequence>
<dbReference type="EMBL" id="JACRUL010000048">
    <property type="protein sequence ID" value="MBC5845684.1"/>
    <property type="molecule type" value="Genomic_DNA"/>
</dbReference>
<keyword evidence="2" id="KW-1185">Reference proteome</keyword>
<comment type="caution">
    <text evidence="1">The sequence shown here is derived from an EMBL/GenBank/DDBJ whole genome shotgun (WGS) entry which is preliminary data.</text>
</comment>
<name>A0A923SHH2_9FLAO</name>
<organism evidence="1 2">
    <name type="scientific">Flavobacterium muglaense</name>
    <dbReference type="NCBI Taxonomy" id="2764716"/>
    <lineage>
        <taxon>Bacteria</taxon>
        <taxon>Pseudomonadati</taxon>
        <taxon>Bacteroidota</taxon>
        <taxon>Flavobacteriia</taxon>
        <taxon>Flavobacteriales</taxon>
        <taxon>Flavobacteriaceae</taxon>
        <taxon>Flavobacterium</taxon>
    </lineage>
</organism>